<organism evidence="1">
    <name type="scientific">uncultured Chloroflexia bacterium</name>
    <dbReference type="NCBI Taxonomy" id="1672391"/>
    <lineage>
        <taxon>Bacteria</taxon>
        <taxon>Bacillati</taxon>
        <taxon>Chloroflexota</taxon>
        <taxon>Chloroflexia</taxon>
        <taxon>environmental samples</taxon>
    </lineage>
</organism>
<evidence type="ECO:0000313" key="1">
    <source>
        <dbReference type="EMBL" id="CAA9319558.1"/>
    </source>
</evidence>
<gene>
    <name evidence="1" type="ORF">AVDCRST_MAG93-5681</name>
</gene>
<reference evidence="1" key="1">
    <citation type="submission" date="2020-02" db="EMBL/GenBank/DDBJ databases">
        <authorList>
            <person name="Meier V. D."/>
        </authorList>
    </citation>
    <scope>NUCLEOTIDE SEQUENCE</scope>
    <source>
        <strain evidence="1">AVDCRST_MAG93</strain>
    </source>
</reference>
<feature type="non-terminal residue" evidence="1">
    <location>
        <position position="1"/>
    </location>
</feature>
<proteinExistence type="predicted"/>
<feature type="non-terminal residue" evidence="1">
    <location>
        <position position="610"/>
    </location>
</feature>
<protein>
    <submittedName>
        <fullName evidence="1">Uncharacterized protein</fullName>
    </submittedName>
</protein>
<sequence>VTTPSSIDAVAGNYKTIIATDLGRMGGTDTENAALSTKLKAFAARPEIAGVVVNVGGDTRVAAANTQADANLDCPYAKNVVATEIKDIIDKYRTLNRTTLQYIVLVGNDGVIPFFRHPEQVDLGEEKTYEPPVGRSTSSQASLKLGYVLSQDRFGAQVEISSLNRSLPVPNLPVGRLVETPAQVIGVLDAYGRTANGVVPQPTSALVTGYDFLTPGAEVVETEIEAGLGRSANTLIADRDLSQNSPVCTGTWDPTARCTWTAEHLRTKLLGSRHDLIYLAGHFSQDSALAADYETNFDTIELVKSSVNLENAIVFSSGCHSGYNTVNGDAIAGVTTGPDWAEAAAIKRFVLIGGTGYQYGDTDTLAYGAKLYAEFSKQLRVGAGPVAVGDALVAAKNSYLASTPTLGGIDDKSVLQMTLYGLPMIKVDMPFQRLPSGNEPTVVSGTTSEGLAAPGLSRADVSVATTLTSNQRTLTKVSSTSESLTATFFSGANGVTTQPDQPVLPLELRNVSVPNVVARGVGFRGGTYTDLSDIVPLTSAPSTELSGVHLSFSAAEFFPTQPWSLNYFDKIANPTSGVTRLAATPAQFVSDSPRSSVGTLRKYDSMSFRV</sequence>
<name>A0A6J4L0Z9_9CHLR</name>
<dbReference type="AlphaFoldDB" id="A0A6J4L0Z9"/>
<dbReference type="EMBL" id="CADCTR010001917">
    <property type="protein sequence ID" value="CAA9319558.1"/>
    <property type="molecule type" value="Genomic_DNA"/>
</dbReference>
<accession>A0A6J4L0Z9</accession>